<evidence type="ECO:0000313" key="3">
    <source>
        <dbReference type="EnsemblMetazoa" id="XP_001951165.1"/>
    </source>
</evidence>
<proteinExistence type="predicted"/>
<accession>A0A8R2A2Y5</accession>
<evidence type="ECO:0000313" key="4">
    <source>
        <dbReference type="Proteomes" id="UP000007819"/>
    </source>
</evidence>
<evidence type="ECO:0000256" key="2">
    <source>
        <dbReference type="SAM" id="SignalP"/>
    </source>
</evidence>
<keyword evidence="2" id="KW-0732">Signal</keyword>
<feature type="region of interest" description="Disordered" evidence="1">
    <location>
        <begin position="252"/>
        <end position="351"/>
    </location>
</feature>
<reference evidence="4" key="1">
    <citation type="submission" date="2010-06" db="EMBL/GenBank/DDBJ databases">
        <authorList>
            <person name="Jiang H."/>
            <person name="Abraham K."/>
            <person name="Ali S."/>
            <person name="Alsbrooks S.L."/>
            <person name="Anim B.N."/>
            <person name="Anosike U.S."/>
            <person name="Attaway T."/>
            <person name="Bandaranaike D.P."/>
            <person name="Battles P.K."/>
            <person name="Bell S.N."/>
            <person name="Bell A.V."/>
            <person name="Beltran B."/>
            <person name="Bickham C."/>
            <person name="Bustamante Y."/>
            <person name="Caleb T."/>
            <person name="Canada A."/>
            <person name="Cardenas V."/>
            <person name="Carter K."/>
            <person name="Chacko J."/>
            <person name="Chandrabose M.N."/>
            <person name="Chavez D."/>
            <person name="Chavez A."/>
            <person name="Chen L."/>
            <person name="Chu H.-S."/>
            <person name="Claassen K.J."/>
            <person name="Cockrell R."/>
            <person name="Collins M."/>
            <person name="Cooper J.A."/>
            <person name="Cree A."/>
            <person name="Curry S.M."/>
            <person name="Da Y."/>
            <person name="Dao M.D."/>
            <person name="Das B."/>
            <person name="Davila M.-L."/>
            <person name="Davy-Carroll L."/>
            <person name="Denson S."/>
            <person name="Dinh H."/>
            <person name="Ebong V.E."/>
            <person name="Edwards J.R."/>
            <person name="Egan A."/>
            <person name="El-Daye J."/>
            <person name="Escobedo L."/>
            <person name="Fernandez S."/>
            <person name="Fernando P.R."/>
            <person name="Flagg N."/>
            <person name="Forbes L.D."/>
            <person name="Fowler R.G."/>
            <person name="Fu Q."/>
            <person name="Gabisi R.A."/>
            <person name="Ganer J."/>
            <person name="Garbino Pronczuk A."/>
            <person name="Garcia R.M."/>
            <person name="Garner T."/>
            <person name="Garrett T.E."/>
            <person name="Gonzalez D.A."/>
            <person name="Hamid H."/>
            <person name="Hawkins E.S."/>
            <person name="Hirani K."/>
            <person name="Hogues M.E."/>
            <person name="Hollins B."/>
            <person name="Hsiao C.-H."/>
            <person name="Jabil R."/>
            <person name="James M.L."/>
            <person name="Jhangiani S.N."/>
            <person name="Johnson B."/>
            <person name="Johnson Q."/>
            <person name="Joshi V."/>
            <person name="Kalu J.B."/>
            <person name="Kam C."/>
            <person name="Kashfia A."/>
            <person name="Keebler J."/>
            <person name="Kisamo H."/>
            <person name="Kovar C.L."/>
            <person name="Lago L.A."/>
            <person name="Lai C.-Y."/>
            <person name="Laidlaw J."/>
            <person name="Lara F."/>
            <person name="Le T.-K."/>
            <person name="Lee S.L."/>
            <person name="Legall F.H."/>
            <person name="Lemon S.J."/>
            <person name="Lewis L.R."/>
            <person name="Li B."/>
            <person name="Liu Y."/>
            <person name="Liu Y.-S."/>
            <person name="Lopez J."/>
            <person name="Lozado R.J."/>
            <person name="Lu J."/>
            <person name="Madu R.C."/>
            <person name="Maheshwari M."/>
            <person name="Maheshwari R."/>
            <person name="Malloy K."/>
            <person name="Martinez E."/>
            <person name="Mathew T."/>
            <person name="Mercado I.C."/>
            <person name="Mercado C."/>
            <person name="Meyer B."/>
            <person name="Montgomery K."/>
            <person name="Morgan M.B."/>
            <person name="Munidasa M."/>
            <person name="Nazareth L.V."/>
            <person name="Nelson J."/>
            <person name="Ng B.M."/>
            <person name="Nguyen N.B."/>
            <person name="Nguyen P.Q."/>
            <person name="Nguyen T."/>
            <person name="Obregon M."/>
            <person name="Okwuonu G.O."/>
            <person name="Onwere C.G."/>
            <person name="Orozco G."/>
            <person name="Parra A."/>
            <person name="Patel S."/>
            <person name="Patil S."/>
            <person name="Perez A."/>
            <person name="Perez Y."/>
            <person name="Pham C."/>
            <person name="Primus E.L."/>
            <person name="Pu L.-L."/>
            <person name="Puazo M."/>
            <person name="Qin X."/>
            <person name="Quiroz J.B."/>
            <person name="Reese J."/>
            <person name="Richards S."/>
            <person name="Rives C.M."/>
            <person name="Robberts R."/>
            <person name="Ruiz S.J."/>
            <person name="Ruiz M.J."/>
            <person name="Santibanez J."/>
            <person name="Schneider B.W."/>
            <person name="Sisson I."/>
            <person name="Smith M."/>
            <person name="Sodergren E."/>
            <person name="Song X.-Z."/>
            <person name="Song B.B."/>
            <person name="Summersgill H."/>
            <person name="Thelus R."/>
            <person name="Thornton R.D."/>
            <person name="Trejos Z.Y."/>
            <person name="Usmani K."/>
            <person name="Vattathil S."/>
            <person name="Villasana D."/>
            <person name="Walker D.L."/>
            <person name="Wang S."/>
            <person name="Wang K."/>
            <person name="White C.S."/>
            <person name="Williams A.C."/>
            <person name="Williamson J."/>
            <person name="Wilson K."/>
            <person name="Woghiren I.O."/>
            <person name="Woodworth J.R."/>
            <person name="Worley K.C."/>
            <person name="Wright R.A."/>
            <person name="Wu W."/>
            <person name="Young L."/>
            <person name="Zhang L."/>
            <person name="Zhang J."/>
            <person name="Zhu Y."/>
            <person name="Muzny D.M."/>
            <person name="Weinstock G."/>
            <person name="Gibbs R.A."/>
        </authorList>
    </citation>
    <scope>NUCLEOTIDE SEQUENCE [LARGE SCALE GENOMIC DNA]</scope>
    <source>
        <strain evidence="4">LSR1</strain>
    </source>
</reference>
<feature type="chain" id="PRO_5042775182" evidence="2">
    <location>
        <begin position="19"/>
        <end position="415"/>
    </location>
</feature>
<dbReference type="RefSeq" id="XP_008181323.1">
    <property type="nucleotide sequence ID" value="XM_008183101.2"/>
</dbReference>
<feature type="compositionally biased region" description="Low complexity" evidence="1">
    <location>
        <begin position="330"/>
        <end position="339"/>
    </location>
</feature>
<evidence type="ECO:0000256" key="1">
    <source>
        <dbReference type="SAM" id="MobiDB-lite"/>
    </source>
</evidence>
<feature type="compositionally biased region" description="Polar residues" evidence="1">
    <location>
        <begin position="377"/>
        <end position="404"/>
    </location>
</feature>
<dbReference type="EnsemblMetazoa" id="XM_001951130.5">
    <property type="protein sequence ID" value="XP_001951165.1"/>
    <property type="gene ID" value="LOC100160550"/>
</dbReference>
<feature type="region of interest" description="Disordered" evidence="1">
    <location>
        <begin position="377"/>
        <end position="415"/>
    </location>
</feature>
<dbReference type="Proteomes" id="UP000007819">
    <property type="component" value="Chromosome A2"/>
</dbReference>
<dbReference type="KEGG" id="api:100160550"/>
<organism evidence="3 4">
    <name type="scientific">Acyrthosiphon pisum</name>
    <name type="common">Pea aphid</name>
    <dbReference type="NCBI Taxonomy" id="7029"/>
    <lineage>
        <taxon>Eukaryota</taxon>
        <taxon>Metazoa</taxon>
        <taxon>Ecdysozoa</taxon>
        <taxon>Arthropoda</taxon>
        <taxon>Hexapoda</taxon>
        <taxon>Insecta</taxon>
        <taxon>Pterygota</taxon>
        <taxon>Neoptera</taxon>
        <taxon>Paraneoptera</taxon>
        <taxon>Hemiptera</taxon>
        <taxon>Sternorrhyncha</taxon>
        <taxon>Aphidomorpha</taxon>
        <taxon>Aphidoidea</taxon>
        <taxon>Aphididae</taxon>
        <taxon>Macrosiphini</taxon>
        <taxon>Acyrthosiphon</taxon>
    </lineage>
</organism>
<feature type="compositionally biased region" description="Polar residues" evidence="1">
    <location>
        <begin position="340"/>
        <end position="351"/>
    </location>
</feature>
<dbReference type="GeneID" id="100160550"/>
<dbReference type="RefSeq" id="XP_001951165.1">
    <property type="nucleotide sequence ID" value="XM_001951130.4"/>
</dbReference>
<feature type="signal peptide" evidence="2">
    <location>
        <begin position="1"/>
        <end position="18"/>
    </location>
</feature>
<dbReference type="AlphaFoldDB" id="A0A8R2A2Y5"/>
<name>A0A8R2A2Y5_ACYPI</name>
<reference evidence="3" key="2">
    <citation type="submission" date="2022-06" db="UniProtKB">
        <authorList>
            <consortium name="EnsemblMetazoa"/>
        </authorList>
    </citation>
    <scope>IDENTIFICATION</scope>
</reference>
<protein>
    <submittedName>
        <fullName evidence="3">Uncharacterized protein</fullName>
    </submittedName>
</protein>
<sequence>MHLFLALGLFIVCGMVDATFYNPRSQTFNQLMERRQRSIPIPYSYGYHYNPIEPSINVLDSLSEGLDSRINTFKPIYQNVKMSTQDVNSVPRTQYQPKNSLYDSEYISAKDIPSLFPEEDSYDYKYLGSPLNKYLTRPSTQESGIAINLVAIKETSVFDYGFPTYKSPYSSDSVWNFGSKIPNTVFEDPQSVESDPNTFKVSSPTIKIVKLLPETPEQESIITTTKNYELNYKTTQETPTEAELYPITSEEFQTEDEWHPMVPKENTTKDESSFITTEEPLTEDKSNSITIEKTQTEDESNSIEFNSIRTEEKSNSITTEENQKEDDESMSTTSQETTTAFNLNDTFDTNRYSSSHESLMLRIRELMKNIADQQNKSQFRTVDNIPAKSQSNLSSDESTNQQFEPQLVNGADTYK</sequence>
<dbReference type="OrthoDB" id="6626028at2759"/>
<dbReference type="EnsemblMetazoa" id="XM_008183101.2">
    <property type="protein sequence ID" value="XP_008181323.1"/>
    <property type="gene ID" value="LOC100160550"/>
</dbReference>
<keyword evidence="4" id="KW-1185">Reference proteome</keyword>